<organism evidence="2 3">
    <name type="scientific">Kwoniella dendrophila CBS 6074</name>
    <dbReference type="NCBI Taxonomy" id="1295534"/>
    <lineage>
        <taxon>Eukaryota</taxon>
        <taxon>Fungi</taxon>
        <taxon>Dikarya</taxon>
        <taxon>Basidiomycota</taxon>
        <taxon>Agaricomycotina</taxon>
        <taxon>Tremellomycetes</taxon>
        <taxon>Tremellales</taxon>
        <taxon>Cryptococcaceae</taxon>
        <taxon>Kwoniella</taxon>
    </lineage>
</organism>
<feature type="compositionally biased region" description="Basic and acidic residues" evidence="1">
    <location>
        <begin position="19"/>
        <end position="43"/>
    </location>
</feature>
<feature type="compositionally biased region" description="Polar residues" evidence="1">
    <location>
        <begin position="1"/>
        <end position="12"/>
    </location>
</feature>
<accession>A0AAX4JTB0</accession>
<evidence type="ECO:0000256" key="1">
    <source>
        <dbReference type="SAM" id="MobiDB-lite"/>
    </source>
</evidence>
<keyword evidence="3" id="KW-1185">Reference proteome</keyword>
<reference evidence="2 3" key="1">
    <citation type="submission" date="2024-01" db="EMBL/GenBank/DDBJ databases">
        <title>Comparative genomics of Cryptococcus and Kwoniella reveals pathogenesis evolution and contrasting modes of karyotype evolution via chromosome fusion or intercentromeric recombination.</title>
        <authorList>
            <person name="Coelho M.A."/>
            <person name="David-Palma M."/>
            <person name="Shea T."/>
            <person name="Bowers K."/>
            <person name="McGinley-Smith S."/>
            <person name="Mohammad A.W."/>
            <person name="Gnirke A."/>
            <person name="Yurkov A.M."/>
            <person name="Nowrousian M."/>
            <person name="Sun S."/>
            <person name="Cuomo C.A."/>
            <person name="Heitman J."/>
        </authorList>
    </citation>
    <scope>NUCLEOTIDE SEQUENCE [LARGE SCALE GENOMIC DNA]</scope>
    <source>
        <strain evidence="2 3">CBS 6074</strain>
    </source>
</reference>
<evidence type="ECO:0000313" key="2">
    <source>
        <dbReference type="EMBL" id="WWC88144.1"/>
    </source>
</evidence>
<name>A0AAX4JTB0_9TREE</name>
<dbReference type="EMBL" id="CP144100">
    <property type="protein sequence ID" value="WWC88144.1"/>
    <property type="molecule type" value="Genomic_DNA"/>
</dbReference>
<protein>
    <submittedName>
        <fullName evidence="2">Uncharacterized protein</fullName>
    </submittedName>
</protein>
<feature type="region of interest" description="Disordered" evidence="1">
    <location>
        <begin position="1"/>
        <end position="43"/>
    </location>
</feature>
<sequence>MPGRGRNQNSNPLPAHLQETNHKETSQSKPADDKSSLADEIKELESQIPKLEPEALKRFFEHFDEYIEFLANKDGEESLATSAKAETLVENLCLWLYDIAQRSIDPIEDKIIYNNEGVPIPFSMVEETLKVYEDVAHNILLYAVPPPTPEKLLQYRNTISRYTPRIVRHFQLKKAKSLSGSIKLDEVLEILKPFIEKSKSESGMANDESSQTLYHLDKILDPDHISPLTKLSDPPLIPTVEQCEGDESELYLVNRFKELEPYIPKGLYSKDGKMTLDLEVFLKASLGIEESSDLPQEVKDIIQLLH</sequence>
<dbReference type="Proteomes" id="UP001355207">
    <property type="component" value="Chromosome 3"/>
</dbReference>
<evidence type="ECO:0000313" key="3">
    <source>
        <dbReference type="Proteomes" id="UP001355207"/>
    </source>
</evidence>
<dbReference type="RefSeq" id="XP_066074907.1">
    <property type="nucleotide sequence ID" value="XM_066218810.1"/>
</dbReference>
<proteinExistence type="predicted"/>
<dbReference type="GeneID" id="91093720"/>
<dbReference type="AlphaFoldDB" id="A0AAX4JTB0"/>
<gene>
    <name evidence="2" type="ORF">L201_003049</name>
</gene>